<dbReference type="PROSITE" id="PS50891">
    <property type="entry name" value="LOB"/>
    <property type="match status" value="1"/>
</dbReference>
<evidence type="ECO:0000256" key="11">
    <source>
        <dbReference type="SAM" id="Phobius"/>
    </source>
</evidence>
<comment type="subcellular location">
    <subcellularLocation>
        <location evidence="3">Lipid droplet</location>
    </subcellularLocation>
    <subcellularLocation>
        <location evidence="2">Membrane</location>
        <topology evidence="2">Multi-pass membrane protein</topology>
    </subcellularLocation>
</comment>
<feature type="domain" description="LOB" evidence="12">
    <location>
        <begin position="1"/>
        <end position="89"/>
    </location>
</feature>
<dbReference type="PANTHER" id="PTHR31301">
    <property type="entry name" value="LOB DOMAIN-CONTAINING PROTEIN 4-RELATED"/>
    <property type="match status" value="1"/>
</dbReference>
<dbReference type="AlphaFoldDB" id="A0A834TE53"/>
<dbReference type="InterPro" id="IPR000136">
    <property type="entry name" value="Oleosin"/>
</dbReference>
<evidence type="ECO:0000256" key="9">
    <source>
        <dbReference type="ARBA" id="ARBA00023136"/>
    </source>
</evidence>
<keyword evidence="9 11" id="KW-0472">Membrane</keyword>
<organism evidence="13 14">
    <name type="scientific">Senna tora</name>
    <dbReference type="NCBI Taxonomy" id="362788"/>
    <lineage>
        <taxon>Eukaryota</taxon>
        <taxon>Viridiplantae</taxon>
        <taxon>Streptophyta</taxon>
        <taxon>Embryophyta</taxon>
        <taxon>Tracheophyta</taxon>
        <taxon>Spermatophyta</taxon>
        <taxon>Magnoliopsida</taxon>
        <taxon>eudicotyledons</taxon>
        <taxon>Gunneridae</taxon>
        <taxon>Pentapetalae</taxon>
        <taxon>rosids</taxon>
        <taxon>fabids</taxon>
        <taxon>Fabales</taxon>
        <taxon>Fabaceae</taxon>
        <taxon>Caesalpinioideae</taxon>
        <taxon>Cassia clade</taxon>
        <taxon>Senna</taxon>
    </lineage>
</organism>
<dbReference type="Pfam" id="PF03195">
    <property type="entry name" value="LOB"/>
    <property type="match status" value="1"/>
</dbReference>
<evidence type="ECO:0000256" key="2">
    <source>
        <dbReference type="ARBA" id="ARBA00004141"/>
    </source>
</evidence>
<dbReference type="GO" id="GO:0009791">
    <property type="term" value="P:post-embryonic development"/>
    <property type="evidence" value="ECO:0007669"/>
    <property type="project" value="UniProtKB-ARBA"/>
</dbReference>
<comment type="similarity">
    <text evidence="5">Belongs to the oleosin family.</text>
</comment>
<reference evidence="13" key="1">
    <citation type="submission" date="2020-09" db="EMBL/GenBank/DDBJ databases">
        <title>Genome-Enabled Discovery of Anthraquinone Biosynthesis in Senna tora.</title>
        <authorList>
            <person name="Kang S.-H."/>
            <person name="Pandey R.P."/>
            <person name="Lee C.-M."/>
            <person name="Sim J.-S."/>
            <person name="Jeong J.-T."/>
            <person name="Choi B.-S."/>
            <person name="Jung M."/>
            <person name="Ginzburg D."/>
            <person name="Zhao K."/>
            <person name="Won S.Y."/>
            <person name="Oh T.-J."/>
            <person name="Yu Y."/>
            <person name="Kim N.-H."/>
            <person name="Lee O.R."/>
            <person name="Lee T.-H."/>
            <person name="Bashyal P."/>
            <person name="Kim T.-S."/>
            <person name="Lee W.-H."/>
            <person name="Kawkins C."/>
            <person name="Kim C.-K."/>
            <person name="Kim J.S."/>
            <person name="Ahn B.O."/>
            <person name="Rhee S.Y."/>
            <person name="Sohng J.K."/>
        </authorList>
    </citation>
    <scope>NUCLEOTIDE SEQUENCE</scope>
    <source>
        <tissue evidence="13">Leaf</tissue>
    </source>
</reference>
<evidence type="ECO:0000256" key="5">
    <source>
        <dbReference type="ARBA" id="ARBA00010858"/>
    </source>
</evidence>
<keyword evidence="8 11" id="KW-1133">Transmembrane helix</keyword>
<evidence type="ECO:0000256" key="3">
    <source>
        <dbReference type="ARBA" id="ARBA00004502"/>
    </source>
</evidence>
<dbReference type="PANTHER" id="PTHR31301:SF12">
    <property type="entry name" value="LOB DOMAIN-CONTAINING PROTEIN 25"/>
    <property type="match status" value="1"/>
</dbReference>
<dbReference type="EMBL" id="JAAIUW010000008">
    <property type="protein sequence ID" value="KAF7819536.1"/>
    <property type="molecule type" value="Genomic_DNA"/>
</dbReference>
<accession>A0A834TE53</accession>
<evidence type="ECO:0000313" key="13">
    <source>
        <dbReference type="EMBL" id="KAF7819536.1"/>
    </source>
</evidence>
<dbReference type="GO" id="GO:0012511">
    <property type="term" value="C:monolayer-surrounded lipid storage body"/>
    <property type="evidence" value="ECO:0007669"/>
    <property type="project" value="InterPro"/>
</dbReference>
<protein>
    <submittedName>
        <fullName evidence="13">P24 oleosin-like</fullName>
    </submittedName>
</protein>
<name>A0A834TE53_9FABA</name>
<comment type="similarity">
    <text evidence="4">Belongs to the LOB domain-containing protein family.</text>
</comment>
<evidence type="ECO:0000256" key="1">
    <source>
        <dbReference type="ARBA" id="ARBA00002582"/>
    </source>
</evidence>
<proteinExistence type="inferred from homology"/>
<dbReference type="InterPro" id="IPR004883">
    <property type="entry name" value="LOB"/>
</dbReference>
<feature type="transmembrane region" description="Helical" evidence="11">
    <location>
        <begin position="182"/>
        <end position="205"/>
    </location>
</feature>
<feature type="region of interest" description="Disordered" evidence="10">
    <location>
        <begin position="278"/>
        <end position="299"/>
    </location>
</feature>
<evidence type="ECO:0000256" key="8">
    <source>
        <dbReference type="ARBA" id="ARBA00022989"/>
    </source>
</evidence>
<keyword evidence="14" id="KW-1185">Reference proteome</keyword>
<keyword evidence="6" id="KW-0551">Lipid droplet</keyword>
<dbReference type="GO" id="GO:0048608">
    <property type="term" value="P:reproductive structure development"/>
    <property type="evidence" value="ECO:0007669"/>
    <property type="project" value="UniProtKB-ARBA"/>
</dbReference>
<evidence type="ECO:0000256" key="6">
    <source>
        <dbReference type="ARBA" id="ARBA00022677"/>
    </source>
</evidence>
<feature type="transmembrane region" description="Helical" evidence="11">
    <location>
        <begin position="211"/>
        <end position="236"/>
    </location>
</feature>
<evidence type="ECO:0000256" key="7">
    <source>
        <dbReference type="ARBA" id="ARBA00022692"/>
    </source>
</evidence>
<dbReference type="GO" id="GO:0016020">
    <property type="term" value="C:membrane"/>
    <property type="evidence" value="ECO:0007669"/>
    <property type="project" value="UniProtKB-SubCell"/>
</dbReference>
<evidence type="ECO:0000313" key="14">
    <source>
        <dbReference type="Proteomes" id="UP000634136"/>
    </source>
</evidence>
<evidence type="ECO:0000256" key="4">
    <source>
        <dbReference type="ARBA" id="ARBA00005474"/>
    </source>
</evidence>
<comment type="function">
    <text evidence="1">May have a structural role to stabilize the lipid body during desiccation of the seed by preventing coalescence of the oil. Probably interacts with both lipid and phospholipid moieties of lipid bodies. May also provide recognition signals for specific lipase anchorage in lipolysis during seedling growth.</text>
</comment>
<comment type="caution">
    <text evidence="13">The sequence shown here is derived from an EMBL/GenBank/DDBJ whole genome shotgun (WGS) entry which is preliminary data.</text>
</comment>
<keyword evidence="7 11" id="KW-0812">Transmembrane</keyword>
<evidence type="ECO:0000256" key="10">
    <source>
        <dbReference type="SAM" id="MobiDB-lite"/>
    </source>
</evidence>
<dbReference type="Proteomes" id="UP000634136">
    <property type="component" value="Unassembled WGS sequence"/>
</dbReference>
<evidence type="ECO:0000259" key="12">
    <source>
        <dbReference type="PROSITE" id="PS50891"/>
    </source>
</evidence>
<sequence>MPDCIFAPYFPPEEPQKFANVHKIFGASNVSKLLNEVQPHQREDAVNSLAYEAEARIKDPVYGCVGAISVLQRQVLRLQKELDATNADLIRFTTATPPNHSEIPRITIPSQSTTTMATPDRSQPHQIQVHTQHRFETTGLGPQYGAARYGEGGLKSTLFPDRGPSTSQILAVVTGVPIGGTLLALAGFALVGTLIGAALALPLFVLFSPVLVPATIVIGLAVAGFLTSGACALTALSSFSWVMNYIRETQGTVPEQLDSAKRRVADMAGYLGQKTKDVGQKTKEVGQDIQTKAQDAKRS</sequence>
<gene>
    <name evidence="13" type="ORF">G2W53_024991</name>
</gene>
<dbReference type="Pfam" id="PF01277">
    <property type="entry name" value="Oleosin"/>
    <property type="match status" value="1"/>
</dbReference>